<evidence type="ECO:0000313" key="3">
    <source>
        <dbReference type="EMBL" id="MCZ2723524.1"/>
    </source>
</evidence>
<keyword evidence="1" id="KW-1133">Transmembrane helix</keyword>
<reference evidence="3" key="1">
    <citation type="submission" date="2022-12" db="EMBL/GenBank/DDBJ databases">
        <title>Marinomonas 15G1-11 sp. nov, isolated from marine algae.</title>
        <authorList>
            <person name="Butt M."/>
            <person name="Choi D.G."/>
            <person name="Kim J.M."/>
            <person name="Lee J.K."/>
            <person name="Baek J.H."/>
            <person name="Jeon C.O."/>
        </authorList>
    </citation>
    <scope>NUCLEOTIDE SEQUENCE</scope>
    <source>
        <strain evidence="3">15G1-11</strain>
    </source>
</reference>
<protein>
    <submittedName>
        <fullName evidence="3">DUF3413 domain-containing protein</fullName>
    </submittedName>
</protein>
<name>A0ABT4K164_9GAMM</name>
<comment type="caution">
    <text evidence="3">The sequence shown here is derived from an EMBL/GenBank/DDBJ whole genome shotgun (WGS) entry which is preliminary data.</text>
</comment>
<evidence type="ECO:0000313" key="4">
    <source>
        <dbReference type="Proteomes" id="UP001149719"/>
    </source>
</evidence>
<keyword evidence="1" id="KW-0472">Membrane</keyword>
<dbReference type="Proteomes" id="UP001149719">
    <property type="component" value="Unassembled WGS sequence"/>
</dbReference>
<evidence type="ECO:0000256" key="1">
    <source>
        <dbReference type="SAM" id="Phobius"/>
    </source>
</evidence>
<accession>A0ABT4K164</accession>
<feature type="transmembrane region" description="Helical" evidence="1">
    <location>
        <begin position="125"/>
        <end position="153"/>
    </location>
</feature>
<evidence type="ECO:0000259" key="2">
    <source>
        <dbReference type="Pfam" id="PF11893"/>
    </source>
</evidence>
<feature type="transmembrane region" description="Helical" evidence="1">
    <location>
        <begin position="82"/>
        <end position="105"/>
    </location>
</feature>
<dbReference type="RefSeq" id="WP_269127652.1">
    <property type="nucleotide sequence ID" value="NZ_JAPUBN010000024.1"/>
</dbReference>
<keyword evidence="4" id="KW-1185">Reference proteome</keyword>
<organism evidence="3 4">
    <name type="scientific">Marinomonas phaeophyticola</name>
    <dbReference type="NCBI Taxonomy" id="3004091"/>
    <lineage>
        <taxon>Bacteria</taxon>
        <taxon>Pseudomonadati</taxon>
        <taxon>Pseudomonadota</taxon>
        <taxon>Gammaproteobacteria</taxon>
        <taxon>Oceanospirillales</taxon>
        <taxon>Oceanospirillaceae</taxon>
        <taxon>Marinomonas</taxon>
    </lineage>
</organism>
<proteinExistence type="predicted"/>
<feature type="transmembrane region" description="Helical" evidence="1">
    <location>
        <begin position="12"/>
        <end position="34"/>
    </location>
</feature>
<sequence length="171" mass="19116">MAIPYLTRSQWFKASWLFSLTCIILAYFMASQYLPYIQVLSPLGTVYLSTAFIGQIGIIGIVITLPISLLTFAIKNRVINALLLWLSASSLLLLLVLDTQVYSLYRFHLSGFIWNLAFGEGGSQIINFSWYSLILTSAGVLFIFGIVLTLLLMSLSRVSKNQKNPSLDTSF</sequence>
<dbReference type="InterPro" id="IPR024588">
    <property type="entry name" value="YejM_N"/>
</dbReference>
<feature type="domain" description="Inner membrane protein YejM N-terminal" evidence="2">
    <location>
        <begin position="10"/>
        <end position="160"/>
    </location>
</feature>
<dbReference type="Pfam" id="PF11893">
    <property type="entry name" value="DUF3413"/>
    <property type="match status" value="1"/>
</dbReference>
<keyword evidence="1" id="KW-0812">Transmembrane</keyword>
<dbReference type="EMBL" id="JAPUBN010000024">
    <property type="protein sequence ID" value="MCZ2723524.1"/>
    <property type="molecule type" value="Genomic_DNA"/>
</dbReference>
<gene>
    <name evidence="3" type="ORF">O1D97_18395</name>
</gene>
<feature type="transmembrane region" description="Helical" evidence="1">
    <location>
        <begin position="46"/>
        <end position="70"/>
    </location>
</feature>